<dbReference type="InterPro" id="IPR016032">
    <property type="entry name" value="Sig_transdc_resp-reg_C-effctor"/>
</dbReference>
<protein>
    <submittedName>
        <fullName evidence="3">DNA-binding response regulator, NarL/FixJ family, contains REC and HTH domains</fullName>
    </submittedName>
</protein>
<dbReference type="Pfam" id="PF00196">
    <property type="entry name" value="GerE"/>
    <property type="match status" value="1"/>
</dbReference>
<dbReference type="InterPro" id="IPR036388">
    <property type="entry name" value="WH-like_DNA-bd_sf"/>
</dbReference>
<dbReference type="PROSITE" id="PS00622">
    <property type="entry name" value="HTH_LUXR_1"/>
    <property type="match status" value="1"/>
</dbReference>
<evidence type="ECO:0000256" key="1">
    <source>
        <dbReference type="ARBA" id="ARBA00023125"/>
    </source>
</evidence>
<keyword evidence="4" id="KW-1185">Reference proteome</keyword>
<evidence type="ECO:0000259" key="2">
    <source>
        <dbReference type="PROSITE" id="PS50043"/>
    </source>
</evidence>
<dbReference type="CDD" id="cd06170">
    <property type="entry name" value="LuxR_C_like"/>
    <property type="match status" value="1"/>
</dbReference>
<name>A0A1Y6BXJ5_9NEIS</name>
<dbReference type="PANTHER" id="PTHR43214:SF43">
    <property type="entry name" value="TWO-COMPONENT RESPONSE REGULATOR"/>
    <property type="match status" value="1"/>
</dbReference>
<dbReference type="PRINTS" id="PR00038">
    <property type="entry name" value="HTHLUXR"/>
</dbReference>
<keyword evidence="1 3" id="KW-0238">DNA-binding</keyword>
<feature type="domain" description="HTH luxR-type" evidence="2">
    <location>
        <begin position="141"/>
        <end position="204"/>
    </location>
</feature>
<accession>A0A1Y6BXJ5</accession>
<dbReference type="EMBL" id="FXAG01000015">
    <property type="protein sequence ID" value="SMF34234.1"/>
    <property type="molecule type" value="Genomic_DNA"/>
</dbReference>
<dbReference type="SMART" id="SM00421">
    <property type="entry name" value="HTH_LUXR"/>
    <property type="match status" value="1"/>
</dbReference>
<dbReference type="PANTHER" id="PTHR43214">
    <property type="entry name" value="TWO-COMPONENT RESPONSE REGULATOR"/>
    <property type="match status" value="1"/>
</dbReference>
<dbReference type="Gene3D" id="1.10.10.10">
    <property type="entry name" value="Winged helix-like DNA-binding domain superfamily/Winged helix DNA-binding domain"/>
    <property type="match status" value="1"/>
</dbReference>
<organism evidence="3 4">
    <name type="scientific">Pseudogulbenkiania subflava DSM 22618</name>
    <dbReference type="NCBI Taxonomy" id="1123014"/>
    <lineage>
        <taxon>Bacteria</taxon>
        <taxon>Pseudomonadati</taxon>
        <taxon>Pseudomonadota</taxon>
        <taxon>Betaproteobacteria</taxon>
        <taxon>Neisseriales</taxon>
        <taxon>Chromobacteriaceae</taxon>
        <taxon>Pseudogulbenkiania</taxon>
    </lineage>
</organism>
<proteinExistence type="predicted"/>
<reference evidence="4" key="1">
    <citation type="submission" date="2017-04" db="EMBL/GenBank/DDBJ databases">
        <authorList>
            <person name="Varghese N."/>
            <person name="Submissions S."/>
        </authorList>
    </citation>
    <scope>NUCLEOTIDE SEQUENCE [LARGE SCALE GENOMIC DNA]</scope>
    <source>
        <strain evidence="4">DSM 22618</strain>
    </source>
</reference>
<dbReference type="GO" id="GO:0003677">
    <property type="term" value="F:DNA binding"/>
    <property type="evidence" value="ECO:0007669"/>
    <property type="project" value="UniProtKB-KW"/>
</dbReference>
<dbReference type="Proteomes" id="UP000192920">
    <property type="component" value="Unassembled WGS sequence"/>
</dbReference>
<evidence type="ECO:0000313" key="3">
    <source>
        <dbReference type="EMBL" id="SMF34234.1"/>
    </source>
</evidence>
<dbReference type="SUPFAM" id="SSF46894">
    <property type="entry name" value="C-terminal effector domain of the bipartite response regulators"/>
    <property type="match status" value="1"/>
</dbReference>
<dbReference type="AlphaFoldDB" id="A0A1Y6BXJ5"/>
<dbReference type="PROSITE" id="PS50043">
    <property type="entry name" value="HTH_LUXR_2"/>
    <property type="match status" value="1"/>
</dbReference>
<dbReference type="STRING" id="1123014.SAMN02745746_02663"/>
<dbReference type="GO" id="GO:0006355">
    <property type="term" value="P:regulation of DNA-templated transcription"/>
    <property type="evidence" value="ECO:0007669"/>
    <property type="project" value="InterPro"/>
</dbReference>
<dbReference type="InterPro" id="IPR000792">
    <property type="entry name" value="Tscrpt_reg_LuxR_C"/>
</dbReference>
<gene>
    <name evidence="3" type="ORF">SAMN02745746_02663</name>
</gene>
<dbReference type="InterPro" id="IPR039420">
    <property type="entry name" value="WalR-like"/>
</dbReference>
<sequence>MTILLATSSLYLCQRWTEALANDDPVVVDDGDHLDRQLASEAPSVPLLLDLAWSHAPRGDADWQALARRCRPLVLADAPQEQQGLHLFGLGVRGYGHTLSPAIMLRLMVDTVLNDGVWVGAALMAQMIGTLSRAIPEKPTVDGWRDALSVREQEVVEQLLTGASNKLIAREMGISERTVKAHLSAVFEKLDVSDRLQLLLKVRS</sequence>
<dbReference type="RefSeq" id="WP_085276820.1">
    <property type="nucleotide sequence ID" value="NZ_FXAG01000015.1"/>
</dbReference>
<evidence type="ECO:0000313" key="4">
    <source>
        <dbReference type="Proteomes" id="UP000192920"/>
    </source>
</evidence>